<reference evidence="11 12" key="1">
    <citation type="submission" date="2023-04" db="EMBL/GenBank/DDBJ databases">
        <title>Luteimonas sp. M1R5S59.</title>
        <authorList>
            <person name="Sun J.-Q."/>
        </authorList>
    </citation>
    <scope>NUCLEOTIDE SEQUENCE [LARGE SCALE GENOMIC DNA]</scope>
    <source>
        <strain evidence="11 12">M1R5S59</strain>
    </source>
</reference>
<keyword evidence="4" id="KW-0479">Metal-binding</keyword>
<accession>A0ABT6JY84</accession>
<gene>
    <name evidence="11" type="ORF">QFW81_17235</name>
</gene>
<comment type="similarity">
    <text evidence="1">Belongs to the uracil-DNA glycosylase (UDG) superfamily. Type 4 (UDGa) family.</text>
</comment>
<evidence type="ECO:0000256" key="6">
    <source>
        <dbReference type="ARBA" id="ARBA00022801"/>
    </source>
</evidence>
<keyword evidence="8" id="KW-0411">Iron-sulfur</keyword>
<keyword evidence="6" id="KW-0378">Hydrolase</keyword>
<dbReference type="PANTHER" id="PTHR33693">
    <property type="entry name" value="TYPE-5 URACIL-DNA GLYCOSYLASE"/>
    <property type="match status" value="1"/>
</dbReference>
<name>A0ABT6JY84_9GAMM</name>
<keyword evidence="9" id="KW-0234">DNA repair</keyword>
<keyword evidence="5" id="KW-0227">DNA damage</keyword>
<dbReference type="Pfam" id="PF03167">
    <property type="entry name" value="UDG"/>
    <property type="match status" value="1"/>
</dbReference>
<keyword evidence="12" id="KW-1185">Reference proteome</keyword>
<dbReference type="EMBL" id="JARXRO010000020">
    <property type="protein sequence ID" value="MDH5835654.1"/>
    <property type="molecule type" value="Genomic_DNA"/>
</dbReference>
<evidence type="ECO:0000256" key="4">
    <source>
        <dbReference type="ARBA" id="ARBA00022723"/>
    </source>
</evidence>
<evidence type="ECO:0000256" key="5">
    <source>
        <dbReference type="ARBA" id="ARBA00022763"/>
    </source>
</evidence>
<dbReference type="RefSeq" id="WP_280580446.1">
    <property type="nucleotide sequence ID" value="NZ_JARXRO010000020.1"/>
</dbReference>
<organism evidence="11 12">
    <name type="scientific">Luteimonas kalidii</name>
    <dbReference type="NCBI Taxonomy" id="3042025"/>
    <lineage>
        <taxon>Bacteria</taxon>
        <taxon>Pseudomonadati</taxon>
        <taxon>Pseudomonadota</taxon>
        <taxon>Gammaproteobacteria</taxon>
        <taxon>Lysobacterales</taxon>
        <taxon>Lysobacteraceae</taxon>
        <taxon>Luteimonas</taxon>
    </lineage>
</organism>
<evidence type="ECO:0000313" key="12">
    <source>
        <dbReference type="Proteomes" id="UP001156873"/>
    </source>
</evidence>
<evidence type="ECO:0000256" key="3">
    <source>
        <dbReference type="ARBA" id="ARBA00022485"/>
    </source>
</evidence>
<dbReference type="SUPFAM" id="SSF52141">
    <property type="entry name" value="Uracil-DNA glycosylase-like"/>
    <property type="match status" value="1"/>
</dbReference>
<dbReference type="NCBIfam" id="TIGR00758">
    <property type="entry name" value="UDG_fam4"/>
    <property type="match status" value="1"/>
</dbReference>
<dbReference type="SMART" id="SM00987">
    <property type="entry name" value="UreE_C"/>
    <property type="match status" value="1"/>
</dbReference>
<dbReference type="PANTHER" id="PTHR33693:SF9">
    <property type="entry name" value="TYPE-4 URACIL-DNA GLYCOSYLASE"/>
    <property type="match status" value="1"/>
</dbReference>
<comment type="caution">
    <text evidence="11">The sequence shown here is derived from an EMBL/GenBank/DDBJ whole genome shotgun (WGS) entry which is preliminary data.</text>
</comment>
<feature type="domain" description="Uracil-DNA glycosylase-like" evidence="10">
    <location>
        <begin position="48"/>
        <end position="203"/>
    </location>
</feature>
<dbReference type="InterPro" id="IPR005122">
    <property type="entry name" value="Uracil-DNA_glycosylase-like"/>
</dbReference>
<dbReference type="CDD" id="cd10030">
    <property type="entry name" value="UDG-F4_TTUDGA_SPO1dp_like"/>
    <property type="match status" value="1"/>
</dbReference>
<dbReference type="InterPro" id="IPR005273">
    <property type="entry name" value="Ura-DNA_glyco_family4"/>
</dbReference>
<evidence type="ECO:0000256" key="2">
    <source>
        <dbReference type="ARBA" id="ARBA00019403"/>
    </source>
</evidence>
<sequence length="218" mass="23812">MGRDPLAPPTPLAKPVDDIPAGSLTQLRRDAAACRRCPLWRDATRTVFGRGPARARLMLIGEQPGAQEDLQGRPFVGPAGRLLREALAEVGLDPADLYMTNTVKHFKYTPRGKARLHKRANEAEQAACRPWLAAELARLRPRVVIALGAMAAGTMFGSGFRLTRERGQWRPFGPQAEALATWHPSAILRMRGEDRAAARADLLGDLAAAARRLADQAR</sequence>
<dbReference type="Proteomes" id="UP001156873">
    <property type="component" value="Unassembled WGS sequence"/>
</dbReference>
<dbReference type="SMART" id="SM00986">
    <property type="entry name" value="UDG"/>
    <property type="match status" value="1"/>
</dbReference>
<dbReference type="Gene3D" id="3.40.470.10">
    <property type="entry name" value="Uracil-DNA glycosylase-like domain"/>
    <property type="match status" value="1"/>
</dbReference>
<dbReference type="InterPro" id="IPR036895">
    <property type="entry name" value="Uracil-DNA_glycosylase-like_sf"/>
</dbReference>
<evidence type="ECO:0000256" key="9">
    <source>
        <dbReference type="ARBA" id="ARBA00023204"/>
    </source>
</evidence>
<protein>
    <recommendedName>
        <fullName evidence="2">Type-4 uracil-DNA glycosylase</fullName>
    </recommendedName>
</protein>
<evidence type="ECO:0000256" key="1">
    <source>
        <dbReference type="ARBA" id="ARBA00006521"/>
    </source>
</evidence>
<dbReference type="InterPro" id="IPR051536">
    <property type="entry name" value="UDG_Type-4/5"/>
</dbReference>
<evidence type="ECO:0000259" key="10">
    <source>
        <dbReference type="SMART" id="SM00986"/>
    </source>
</evidence>
<evidence type="ECO:0000256" key="8">
    <source>
        <dbReference type="ARBA" id="ARBA00023014"/>
    </source>
</evidence>
<dbReference type="NCBIfam" id="TIGR03914">
    <property type="entry name" value="UDG_fam_dom"/>
    <property type="match status" value="1"/>
</dbReference>
<keyword evidence="7" id="KW-0408">Iron</keyword>
<keyword evidence="3" id="KW-0004">4Fe-4S</keyword>
<proteinExistence type="inferred from homology"/>
<evidence type="ECO:0000256" key="7">
    <source>
        <dbReference type="ARBA" id="ARBA00023004"/>
    </source>
</evidence>
<evidence type="ECO:0000313" key="11">
    <source>
        <dbReference type="EMBL" id="MDH5835654.1"/>
    </source>
</evidence>